<dbReference type="Proteomes" id="UP000182412">
    <property type="component" value="Unassembled WGS sequence"/>
</dbReference>
<feature type="domain" description="TonB-dependent receptor-like beta-barrel" evidence="13">
    <location>
        <begin position="232"/>
        <end position="632"/>
    </location>
</feature>
<dbReference type="PANTHER" id="PTHR30069:SF29">
    <property type="entry name" value="HEMOGLOBIN AND HEMOGLOBIN-HAPTOGLOBIN-BINDING PROTEIN 1-RELATED"/>
    <property type="match status" value="1"/>
</dbReference>
<dbReference type="CDD" id="cd01347">
    <property type="entry name" value="ligand_gated_channel"/>
    <property type="match status" value="1"/>
</dbReference>
<evidence type="ECO:0000256" key="1">
    <source>
        <dbReference type="ARBA" id="ARBA00004571"/>
    </source>
</evidence>
<gene>
    <name evidence="15" type="ORF">SAMN05216366_11635</name>
</gene>
<keyword evidence="8" id="KW-0675">Receptor</keyword>
<protein>
    <submittedName>
        <fullName evidence="15">Iron complex outermembrane recepter protein</fullName>
    </submittedName>
</protein>
<dbReference type="GO" id="GO:0044718">
    <property type="term" value="P:siderophore transmembrane transport"/>
    <property type="evidence" value="ECO:0007669"/>
    <property type="project" value="TreeGrafter"/>
</dbReference>
<evidence type="ECO:0000256" key="10">
    <source>
        <dbReference type="PROSITE-ProRule" id="PRU01360"/>
    </source>
</evidence>
<dbReference type="GO" id="GO:0015344">
    <property type="term" value="F:siderophore uptake transmembrane transporter activity"/>
    <property type="evidence" value="ECO:0007669"/>
    <property type="project" value="TreeGrafter"/>
</dbReference>
<evidence type="ECO:0000256" key="3">
    <source>
        <dbReference type="ARBA" id="ARBA00022452"/>
    </source>
</evidence>
<evidence type="ECO:0000313" key="15">
    <source>
        <dbReference type="EMBL" id="SDP38580.1"/>
    </source>
</evidence>
<accession>A0A1H0SA04</accession>
<dbReference type="RefSeq" id="WP_371118275.1">
    <property type="nucleotide sequence ID" value="NZ_FNJQ01000016.1"/>
</dbReference>
<dbReference type="AlphaFoldDB" id="A0A1H0SA04"/>
<dbReference type="InterPro" id="IPR037066">
    <property type="entry name" value="Plug_dom_sf"/>
</dbReference>
<evidence type="ECO:0000256" key="11">
    <source>
        <dbReference type="RuleBase" id="RU003357"/>
    </source>
</evidence>
<evidence type="ECO:0000259" key="14">
    <source>
        <dbReference type="Pfam" id="PF07715"/>
    </source>
</evidence>
<evidence type="ECO:0000256" key="2">
    <source>
        <dbReference type="ARBA" id="ARBA00022448"/>
    </source>
</evidence>
<dbReference type="EMBL" id="FNJQ01000016">
    <property type="protein sequence ID" value="SDP38580.1"/>
    <property type="molecule type" value="Genomic_DNA"/>
</dbReference>
<keyword evidence="4 10" id="KW-0812">Transmembrane</keyword>
<dbReference type="GO" id="GO:0009279">
    <property type="term" value="C:cell outer membrane"/>
    <property type="evidence" value="ECO:0007669"/>
    <property type="project" value="UniProtKB-SubCell"/>
</dbReference>
<feature type="domain" description="TonB-dependent receptor plug" evidence="14">
    <location>
        <begin position="48"/>
        <end position="155"/>
    </location>
</feature>
<feature type="chain" id="PRO_5010172442" evidence="12">
    <location>
        <begin position="24"/>
        <end position="661"/>
    </location>
</feature>
<dbReference type="InterPro" id="IPR012910">
    <property type="entry name" value="Plug_dom"/>
</dbReference>
<dbReference type="Gene3D" id="2.170.130.10">
    <property type="entry name" value="TonB-dependent receptor, plug domain"/>
    <property type="match status" value="1"/>
</dbReference>
<evidence type="ECO:0000256" key="8">
    <source>
        <dbReference type="ARBA" id="ARBA00023170"/>
    </source>
</evidence>
<evidence type="ECO:0000256" key="5">
    <source>
        <dbReference type="ARBA" id="ARBA00022729"/>
    </source>
</evidence>
<dbReference type="Pfam" id="PF07715">
    <property type="entry name" value="Plug"/>
    <property type="match status" value="1"/>
</dbReference>
<dbReference type="PROSITE" id="PS52016">
    <property type="entry name" value="TONB_DEPENDENT_REC_3"/>
    <property type="match status" value="1"/>
</dbReference>
<evidence type="ECO:0000256" key="7">
    <source>
        <dbReference type="ARBA" id="ARBA00023136"/>
    </source>
</evidence>
<reference evidence="15 16" key="1">
    <citation type="submission" date="2016-10" db="EMBL/GenBank/DDBJ databases">
        <authorList>
            <person name="de Groot N.N."/>
        </authorList>
    </citation>
    <scope>NUCLEOTIDE SEQUENCE [LARGE SCALE GENOMIC DNA]</scope>
    <source>
        <strain evidence="15 16">S137</strain>
    </source>
</reference>
<evidence type="ECO:0000256" key="9">
    <source>
        <dbReference type="ARBA" id="ARBA00023237"/>
    </source>
</evidence>
<proteinExistence type="inferred from homology"/>
<keyword evidence="7 10" id="KW-0472">Membrane</keyword>
<dbReference type="InterPro" id="IPR039426">
    <property type="entry name" value="TonB-dep_rcpt-like"/>
</dbReference>
<keyword evidence="5 12" id="KW-0732">Signal</keyword>
<sequence length="661" mass="74247">MSKQIALALTAMVLASGYSVTEAADNQTVEENLGDVVVTATRSHKREVDTPAATEVITAQEIKESGAQTAGDALAKVDGIAYGAFGQNGAAMGTMANDVNIRGVDNGTLVLVNGNPISWRGKYDLSAIPADTIERIEVVKGSGSVLYGSEAMAGVVNIITKKKAANTVTAGIGNSGQQHYALNVGDDRLAVHYNFSNWKHGVDVSKTNILLGQTRTNVNHVKKQGAGISYSLTKNLDFLYNYYETESKYDRWVTDVTRAEAVAKVGDLFNSRKYETKRHITQLNYHDKNWKASLYWNDGTVESHGPTNYKKDGTLTEAGAVQRNPKQTDYDVFYNTREKNITYGLDFQRRWKVSPRTAWIGGMSLQKERYQKLAAYSTPKAEKYTRNNWAAFAQLEQKFDDKNTGIFGVRETWTTGAWRSQNYNNLSASGQWLHKMDKANNLYVSVAQSFIMPTFSEMYCATGAGNPNPDLKPQKGINYETGWKQNHHNHHWKAAVFHMDIEDNIDASWDDKKSRYTYKNEDFRNTGIELACDIKSQRPLSYHWGATWQNPESKNAKKGYWDRKFGKVQLTGGITYKKSKLTSNLSGSYLCNRVQTPSAEHSFKAKPYFLTTWHTSYKPDAAQEITLTIKNVLNRHDVISHSSSTYYDAPASYMLNYTYKF</sequence>
<evidence type="ECO:0000313" key="16">
    <source>
        <dbReference type="Proteomes" id="UP000182412"/>
    </source>
</evidence>
<comment type="similarity">
    <text evidence="10 11">Belongs to the TonB-dependent receptor family.</text>
</comment>
<dbReference type="PANTHER" id="PTHR30069">
    <property type="entry name" value="TONB-DEPENDENT OUTER MEMBRANE RECEPTOR"/>
    <property type="match status" value="1"/>
</dbReference>
<dbReference type="Pfam" id="PF00593">
    <property type="entry name" value="TonB_dep_Rec_b-barrel"/>
    <property type="match status" value="1"/>
</dbReference>
<evidence type="ECO:0000259" key="13">
    <source>
        <dbReference type="Pfam" id="PF00593"/>
    </source>
</evidence>
<evidence type="ECO:0000256" key="6">
    <source>
        <dbReference type="ARBA" id="ARBA00023077"/>
    </source>
</evidence>
<dbReference type="Gene3D" id="2.40.170.20">
    <property type="entry name" value="TonB-dependent receptor, beta-barrel domain"/>
    <property type="match status" value="1"/>
</dbReference>
<dbReference type="SUPFAM" id="SSF56935">
    <property type="entry name" value="Porins"/>
    <property type="match status" value="1"/>
</dbReference>
<keyword evidence="2 10" id="KW-0813">Transport</keyword>
<evidence type="ECO:0000256" key="12">
    <source>
        <dbReference type="SAM" id="SignalP"/>
    </source>
</evidence>
<keyword evidence="9 10" id="KW-0998">Cell outer membrane</keyword>
<organism evidence="15 16">
    <name type="scientific">Selenomonas ruminantium</name>
    <dbReference type="NCBI Taxonomy" id="971"/>
    <lineage>
        <taxon>Bacteria</taxon>
        <taxon>Bacillati</taxon>
        <taxon>Bacillota</taxon>
        <taxon>Negativicutes</taxon>
        <taxon>Selenomonadales</taxon>
        <taxon>Selenomonadaceae</taxon>
        <taxon>Selenomonas</taxon>
    </lineage>
</organism>
<keyword evidence="6 11" id="KW-0798">TonB box</keyword>
<feature type="signal peptide" evidence="12">
    <location>
        <begin position="1"/>
        <end position="23"/>
    </location>
</feature>
<evidence type="ECO:0000256" key="4">
    <source>
        <dbReference type="ARBA" id="ARBA00022692"/>
    </source>
</evidence>
<keyword evidence="3 10" id="KW-1134">Transmembrane beta strand</keyword>
<dbReference type="InterPro" id="IPR036942">
    <property type="entry name" value="Beta-barrel_TonB_sf"/>
</dbReference>
<name>A0A1H0SA04_SELRU</name>
<dbReference type="InterPro" id="IPR000531">
    <property type="entry name" value="Beta-barrel_TonB"/>
</dbReference>
<comment type="subcellular location">
    <subcellularLocation>
        <location evidence="1 10">Cell outer membrane</location>
        <topology evidence="1 10">Multi-pass membrane protein</topology>
    </subcellularLocation>
</comment>